<dbReference type="InterPro" id="IPR035919">
    <property type="entry name" value="EAL_sf"/>
</dbReference>
<dbReference type="SUPFAM" id="SSF141868">
    <property type="entry name" value="EAL domain-like"/>
    <property type="match status" value="1"/>
</dbReference>
<proteinExistence type="predicted"/>
<dbReference type="CDD" id="cd01949">
    <property type="entry name" value="GGDEF"/>
    <property type="match status" value="1"/>
</dbReference>
<protein>
    <recommendedName>
        <fullName evidence="5">GGDEF-domain containing protein</fullName>
    </recommendedName>
</protein>
<dbReference type="Pfam" id="PF00563">
    <property type="entry name" value="EAL"/>
    <property type="match status" value="1"/>
</dbReference>
<dbReference type="Gene3D" id="3.30.70.270">
    <property type="match status" value="1"/>
</dbReference>
<dbReference type="PROSITE" id="PS50887">
    <property type="entry name" value="GGDEF"/>
    <property type="match status" value="1"/>
</dbReference>
<dbReference type="CDD" id="cd01948">
    <property type="entry name" value="EAL"/>
    <property type="match status" value="1"/>
</dbReference>
<dbReference type="InterPro" id="IPR000160">
    <property type="entry name" value="GGDEF_dom"/>
</dbReference>
<evidence type="ECO:0008006" key="5">
    <source>
        <dbReference type="Google" id="ProtNLM"/>
    </source>
</evidence>
<evidence type="ECO:0000259" key="2">
    <source>
        <dbReference type="PROSITE" id="PS50887"/>
    </source>
</evidence>
<dbReference type="InterPro" id="IPR043128">
    <property type="entry name" value="Rev_trsase/Diguanyl_cyclase"/>
</dbReference>
<evidence type="ECO:0000313" key="3">
    <source>
        <dbReference type="EMBL" id="OOZ37635.1"/>
    </source>
</evidence>
<accession>A0A1T2KXQ9</accession>
<dbReference type="Proteomes" id="UP000190896">
    <property type="component" value="Unassembled WGS sequence"/>
</dbReference>
<name>A0A1T2KXQ9_9GAMM</name>
<dbReference type="PANTHER" id="PTHR33121:SF79">
    <property type="entry name" value="CYCLIC DI-GMP PHOSPHODIESTERASE PDED-RELATED"/>
    <property type="match status" value="1"/>
</dbReference>
<dbReference type="SUPFAM" id="SSF55073">
    <property type="entry name" value="Nucleotide cyclase"/>
    <property type="match status" value="1"/>
</dbReference>
<reference evidence="3 4" key="1">
    <citation type="submission" date="2016-11" db="EMBL/GenBank/DDBJ databases">
        <title>Mixed transmission modes and dynamic genome evolution in an obligate animal-bacterial symbiosis.</title>
        <authorList>
            <person name="Russell S.L."/>
            <person name="Corbett-Detig R.B."/>
            <person name="Cavanaugh C.M."/>
        </authorList>
    </citation>
    <scope>NUCLEOTIDE SEQUENCE [LARGE SCALE GENOMIC DNA]</scope>
    <source>
        <strain evidence="3">Se-Cadez</strain>
    </source>
</reference>
<dbReference type="Gene3D" id="3.20.20.450">
    <property type="entry name" value="EAL domain"/>
    <property type="match status" value="1"/>
</dbReference>
<dbReference type="OrthoDB" id="9813913at2"/>
<dbReference type="NCBIfam" id="TIGR00254">
    <property type="entry name" value="GGDEF"/>
    <property type="match status" value="1"/>
</dbReference>
<dbReference type="PROSITE" id="PS50883">
    <property type="entry name" value="EAL"/>
    <property type="match status" value="1"/>
</dbReference>
<dbReference type="InterPro" id="IPR050706">
    <property type="entry name" value="Cyclic-di-GMP_PDE-like"/>
</dbReference>
<dbReference type="AlphaFoldDB" id="A0A1T2KXQ9"/>
<dbReference type="InterPro" id="IPR029787">
    <property type="entry name" value="Nucleotide_cyclase"/>
</dbReference>
<evidence type="ECO:0000259" key="1">
    <source>
        <dbReference type="PROSITE" id="PS50883"/>
    </source>
</evidence>
<evidence type="ECO:0000313" key="4">
    <source>
        <dbReference type="Proteomes" id="UP000190896"/>
    </source>
</evidence>
<feature type="domain" description="EAL" evidence="1">
    <location>
        <begin position="241"/>
        <end position="476"/>
    </location>
</feature>
<dbReference type="EMBL" id="MPRJ01000005">
    <property type="protein sequence ID" value="OOZ37635.1"/>
    <property type="molecule type" value="Genomic_DNA"/>
</dbReference>
<gene>
    <name evidence="3" type="ORF">BOW51_01225</name>
</gene>
<dbReference type="Pfam" id="PF00990">
    <property type="entry name" value="GGDEF"/>
    <property type="match status" value="1"/>
</dbReference>
<feature type="domain" description="GGDEF" evidence="2">
    <location>
        <begin position="96"/>
        <end position="231"/>
    </location>
</feature>
<dbReference type="SMART" id="SM00267">
    <property type="entry name" value="GGDEF"/>
    <property type="match status" value="1"/>
</dbReference>
<sequence length="476" mass="52029">MVRPLVAISKEIDALQGASHDLSDQLSRNTAMPLAELEHVRRSFGDYLSQLGELHSNLERSSQDFYQQARKIALTGAFNRRALEEDWQALAIDTTPQFSLLLYDCDHFKAINDTYGHDVGDAVLENIATELQQALRSGDRLYRLGGDEFATIQWGADVEQAIAIAQRCVEKVQAHDFVQYGLPGPASISIGVAVSTPAQPVLALSELHKRADLAMYSAKQPGASKIVSYRDGLGEVAPVVSSDSIAAVFSAIQDVSLLDMRYQGIVGLPLQGVEYVEALARIRIGDDVFLPSEIFPIVQARRLDAELDLAVIEAIGRDMRNGSLGTGNGVSINISAPSIVHAKVISALMVLREREPERKIVVEITETALITQMEMATSNIDQLRQSGFLVALDDFGSGYSSLRYLASMPVDIVKFDISMIQQLNHADSQQRLITEEMARLVKAAGYQIVAEGVETESLLNGVIDIGFDYAQGYLFG</sequence>
<organism evidence="3 4">
    <name type="scientific">Solemya velesiana gill symbiont</name>
    <dbReference type="NCBI Taxonomy" id="1918948"/>
    <lineage>
        <taxon>Bacteria</taxon>
        <taxon>Pseudomonadati</taxon>
        <taxon>Pseudomonadota</taxon>
        <taxon>Gammaproteobacteria</taxon>
        <taxon>sulfur-oxidizing symbionts</taxon>
    </lineage>
</organism>
<dbReference type="InterPro" id="IPR001633">
    <property type="entry name" value="EAL_dom"/>
</dbReference>
<comment type="caution">
    <text evidence="3">The sequence shown here is derived from an EMBL/GenBank/DDBJ whole genome shotgun (WGS) entry which is preliminary data.</text>
</comment>
<keyword evidence="4" id="KW-1185">Reference proteome</keyword>
<dbReference type="PANTHER" id="PTHR33121">
    <property type="entry name" value="CYCLIC DI-GMP PHOSPHODIESTERASE PDEF"/>
    <property type="match status" value="1"/>
</dbReference>
<dbReference type="RefSeq" id="WP_078485707.1">
    <property type="nucleotide sequence ID" value="NZ_MPRJ01000005.1"/>
</dbReference>
<dbReference type="GO" id="GO:0071111">
    <property type="term" value="F:cyclic-guanylate-specific phosphodiesterase activity"/>
    <property type="evidence" value="ECO:0007669"/>
    <property type="project" value="InterPro"/>
</dbReference>
<dbReference type="SMART" id="SM00052">
    <property type="entry name" value="EAL"/>
    <property type="match status" value="1"/>
</dbReference>